<name>A0A3E0WYH4_9GAMM</name>
<dbReference type="InterPro" id="IPR001110">
    <property type="entry name" value="UPF0012_CS"/>
</dbReference>
<evidence type="ECO:0000313" key="4">
    <source>
        <dbReference type="EMBL" id="RFA37858.1"/>
    </source>
</evidence>
<dbReference type="InterPro" id="IPR003010">
    <property type="entry name" value="C-N_Hydrolase"/>
</dbReference>
<dbReference type="PROSITE" id="PS01227">
    <property type="entry name" value="UPF0012"/>
    <property type="match status" value="1"/>
</dbReference>
<comment type="similarity">
    <text evidence="1">Belongs to the carbon-nitrogen hydrolase superfamily. NIT1/NIT2 family.</text>
</comment>
<dbReference type="Pfam" id="PF00795">
    <property type="entry name" value="CN_hydrolase"/>
    <property type="match status" value="1"/>
</dbReference>
<proteinExistence type="inferred from homology"/>
<dbReference type="PROSITE" id="PS50263">
    <property type="entry name" value="CN_HYDROLASE"/>
    <property type="match status" value="1"/>
</dbReference>
<evidence type="ECO:0000259" key="3">
    <source>
        <dbReference type="PROSITE" id="PS50263"/>
    </source>
</evidence>
<dbReference type="OrthoDB" id="9811121at2"/>
<reference evidence="5" key="1">
    <citation type="submission" date="2017-05" db="EMBL/GenBank/DDBJ databases">
        <authorList>
            <person name="Sharma S."/>
            <person name="Sidhu C."/>
            <person name="Pinnaka A.K."/>
        </authorList>
    </citation>
    <scope>NUCLEOTIDE SEQUENCE [LARGE SCALE GENOMIC DNA]</scope>
    <source>
        <strain evidence="5">AK93</strain>
    </source>
</reference>
<comment type="caution">
    <text evidence="4">The sequence shown here is derived from an EMBL/GenBank/DDBJ whole genome shotgun (WGS) entry which is preliminary data.</text>
</comment>
<dbReference type="PANTHER" id="PTHR23088:SF27">
    <property type="entry name" value="DEAMINATED GLUTATHIONE AMIDASE"/>
    <property type="match status" value="1"/>
</dbReference>
<dbReference type="Gene3D" id="3.60.110.10">
    <property type="entry name" value="Carbon-nitrogen hydrolase"/>
    <property type="match status" value="1"/>
</dbReference>
<dbReference type="Proteomes" id="UP000256763">
    <property type="component" value="Unassembled WGS sequence"/>
</dbReference>
<dbReference type="SUPFAM" id="SSF56317">
    <property type="entry name" value="Carbon-nitrogen hydrolase"/>
    <property type="match status" value="1"/>
</dbReference>
<accession>A0A3E0WYH4</accession>
<gene>
    <name evidence="4" type="ORF">CAL65_07945</name>
</gene>
<dbReference type="GO" id="GO:0016811">
    <property type="term" value="F:hydrolase activity, acting on carbon-nitrogen (but not peptide) bonds, in linear amides"/>
    <property type="evidence" value="ECO:0007669"/>
    <property type="project" value="InterPro"/>
</dbReference>
<evidence type="ECO:0000256" key="1">
    <source>
        <dbReference type="ARBA" id="ARBA00010613"/>
    </source>
</evidence>
<dbReference type="AlphaFoldDB" id="A0A3E0WYH4"/>
<keyword evidence="5" id="KW-1185">Reference proteome</keyword>
<keyword evidence="2" id="KW-0378">Hydrolase</keyword>
<dbReference type="EMBL" id="NFZW01000006">
    <property type="protein sequence ID" value="RFA37858.1"/>
    <property type="molecule type" value="Genomic_DNA"/>
</dbReference>
<protein>
    <recommendedName>
        <fullName evidence="3">CN hydrolase domain-containing protein</fullName>
    </recommendedName>
</protein>
<evidence type="ECO:0000313" key="5">
    <source>
        <dbReference type="Proteomes" id="UP000256763"/>
    </source>
</evidence>
<evidence type="ECO:0000256" key="2">
    <source>
        <dbReference type="ARBA" id="ARBA00022801"/>
    </source>
</evidence>
<organism evidence="4 5">
    <name type="scientific">Alkalilimnicola ehrlichii</name>
    <dbReference type="NCBI Taxonomy" id="351052"/>
    <lineage>
        <taxon>Bacteria</taxon>
        <taxon>Pseudomonadati</taxon>
        <taxon>Pseudomonadota</taxon>
        <taxon>Gammaproteobacteria</taxon>
        <taxon>Chromatiales</taxon>
        <taxon>Ectothiorhodospiraceae</taxon>
        <taxon>Alkalilimnicola</taxon>
    </lineage>
</organism>
<dbReference type="PANTHER" id="PTHR23088">
    <property type="entry name" value="NITRILASE-RELATED"/>
    <property type="match status" value="1"/>
</dbReference>
<sequence length="272" mass="29581">MAQESGRIAAVQMVSGAVLEENLEAAARLIAQAAEAGADWVLLPENFALMGPLETDKLAIAERDGEGPIQRFLAEAAARHKLWLIGGTIPLRGSDPQRVRAACLVYDAAGQRVARYDKIHLFDVEIGAEERYCESATLEPGAQPVVVETPLGGLGLTVCYDLRFPELFRHMIGQGMEIAVVPAAFTAVTGEAHWQTLLRARAIENQCYVVAAGQGGRHPNGRETHGESMIVDPWGVVLSSVDKGEGFAIAEFSRARLETVRRRFPALSHRRF</sequence>
<dbReference type="CDD" id="cd07572">
    <property type="entry name" value="nit"/>
    <property type="match status" value="1"/>
</dbReference>
<dbReference type="InterPro" id="IPR036526">
    <property type="entry name" value="C-N_Hydrolase_sf"/>
</dbReference>
<dbReference type="InterPro" id="IPR045254">
    <property type="entry name" value="Nit1/2_C-N_Hydrolase"/>
</dbReference>
<feature type="domain" description="CN hydrolase" evidence="3">
    <location>
        <begin position="6"/>
        <end position="254"/>
    </location>
</feature>